<organism evidence="2 3">
    <name type="scientific">Popillia japonica</name>
    <name type="common">Japanese beetle</name>
    <dbReference type="NCBI Taxonomy" id="7064"/>
    <lineage>
        <taxon>Eukaryota</taxon>
        <taxon>Metazoa</taxon>
        <taxon>Ecdysozoa</taxon>
        <taxon>Arthropoda</taxon>
        <taxon>Hexapoda</taxon>
        <taxon>Insecta</taxon>
        <taxon>Pterygota</taxon>
        <taxon>Neoptera</taxon>
        <taxon>Endopterygota</taxon>
        <taxon>Coleoptera</taxon>
        <taxon>Polyphaga</taxon>
        <taxon>Scarabaeiformia</taxon>
        <taxon>Scarabaeidae</taxon>
        <taxon>Rutelinae</taxon>
        <taxon>Popillia</taxon>
    </lineage>
</organism>
<dbReference type="Proteomes" id="UP001458880">
    <property type="component" value="Unassembled WGS sequence"/>
</dbReference>
<feature type="compositionally biased region" description="Basic and acidic residues" evidence="1">
    <location>
        <begin position="29"/>
        <end position="43"/>
    </location>
</feature>
<keyword evidence="3" id="KW-1185">Reference proteome</keyword>
<name>A0AAW1L541_POPJA</name>
<dbReference type="EMBL" id="JASPKY010000168">
    <property type="protein sequence ID" value="KAK9728659.1"/>
    <property type="molecule type" value="Genomic_DNA"/>
</dbReference>
<evidence type="ECO:0000313" key="3">
    <source>
        <dbReference type="Proteomes" id="UP001458880"/>
    </source>
</evidence>
<feature type="region of interest" description="Disordered" evidence="1">
    <location>
        <begin position="24"/>
        <end position="56"/>
    </location>
</feature>
<accession>A0AAW1L541</accession>
<reference evidence="2 3" key="1">
    <citation type="journal article" date="2024" name="BMC Genomics">
        <title>De novo assembly and annotation of Popillia japonica's genome with initial clues to its potential as an invasive pest.</title>
        <authorList>
            <person name="Cucini C."/>
            <person name="Boschi S."/>
            <person name="Funari R."/>
            <person name="Cardaioli E."/>
            <person name="Iannotti N."/>
            <person name="Marturano G."/>
            <person name="Paoli F."/>
            <person name="Bruttini M."/>
            <person name="Carapelli A."/>
            <person name="Frati F."/>
            <person name="Nardi F."/>
        </authorList>
    </citation>
    <scope>NUCLEOTIDE SEQUENCE [LARGE SCALE GENOMIC DNA]</scope>
    <source>
        <strain evidence="2">DMR45628</strain>
    </source>
</reference>
<comment type="caution">
    <text evidence="2">The sequence shown here is derived from an EMBL/GenBank/DDBJ whole genome shotgun (WGS) entry which is preliminary data.</text>
</comment>
<protein>
    <submittedName>
        <fullName evidence="2">Uncharacterized protein</fullName>
    </submittedName>
</protein>
<gene>
    <name evidence="2" type="ORF">QE152_g17098</name>
</gene>
<dbReference type="AlphaFoldDB" id="A0AAW1L541"/>
<evidence type="ECO:0000313" key="2">
    <source>
        <dbReference type="EMBL" id="KAK9728659.1"/>
    </source>
</evidence>
<proteinExistence type="predicted"/>
<evidence type="ECO:0000256" key="1">
    <source>
        <dbReference type="SAM" id="MobiDB-lite"/>
    </source>
</evidence>
<sequence>MARDVIFNENDFYYKKKTVNIDINDEDDDKKKEKEMDEQKGQETESEEETHYEEVDKELKKRKQKLPVKFNDYEMYMAFDAISYIEKVPESIEELNERN</sequence>